<dbReference type="AlphaFoldDB" id="A0A9P6DHV8"/>
<feature type="region of interest" description="Disordered" evidence="1">
    <location>
        <begin position="754"/>
        <end position="798"/>
    </location>
</feature>
<feature type="region of interest" description="Disordered" evidence="1">
    <location>
        <begin position="384"/>
        <end position="433"/>
    </location>
</feature>
<evidence type="ECO:0000313" key="2">
    <source>
        <dbReference type="EMBL" id="KAF9504966.1"/>
    </source>
</evidence>
<accession>A0A9P6DHV8</accession>
<protein>
    <submittedName>
        <fullName evidence="2">Uncharacterized protein</fullName>
    </submittedName>
</protein>
<dbReference type="EMBL" id="MU129182">
    <property type="protein sequence ID" value="KAF9504966.1"/>
    <property type="molecule type" value="Genomic_DNA"/>
</dbReference>
<keyword evidence="3" id="KW-1185">Reference proteome</keyword>
<gene>
    <name evidence="2" type="ORF">BS47DRAFT_1368415</name>
</gene>
<evidence type="ECO:0000256" key="1">
    <source>
        <dbReference type="SAM" id="MobiDB-lite"/>
    </source>
</evidence>
<proteinExistence type="predicted"/>
<dbReference type="Proteomes" id="UP000886523">
    <property type="component" value="Unassembled WGS sequence"/>
</dbReference>
<name>A0A9P6DHV8_9AGAM</name>
<comment type="caution">
    <text evidence="2">The sequence shown here is derived from an EMBL/GenBank/DDBJ whole genome shotgun (WGS) entry which is preliminary data.</text>
</comment>
<feature type="compositionally biased region" description="Acidic residues" evidence="1">
    <location>
        <begin position="789"/>
        <end position="798"/>
    </location>
</feature>
<sequence length="798" mass="85759">MPPDYPIFLKFIMPRPKIQPPGAKEKIVDFSTVDPPGVPEGEGEEVSAEDRGVSDSTVHMVSTAIPTRATHANTKAGAMANRSGPTQKKASKVPPVCPPRPTDGEEAEQDIFDRQPKRTKGSVGAPPLPPNALAVVSAGVSKSKRGRQALDDDNGVHKKRQKSGASQKSSQSKPIVTYAKGCSVVLDWNTMAGIPEGVERESNEEQGDTAASANGNVSPDEASPMSPSARNEDHAGPLLPQCQSKSVGHFSEDARDVETSLLGPGLPEEETESISSPRVLGEGLSLSDEEIQSDSGPGPLTLDSRAAEEGGMMGSDGGEVDTVPVVPLSPTGLIRGLRASQNKDMQWHLEKERAALLKLSTLSALPQLSEKGPRMFPIAKNAHTSLPEGIPADTQGTEGPGTGGKSTEHDDAVENSGGDIGADVADKPGDAPSEYLTTAQEKVVRDAFWKSTEDLTKTMAEELNVTTSVIFRRATMVIFGTVSKQSSEIETRTSEDSPLDMETMHTSYKAEMKKAKDRGGEGRLSKWRTKIKEEAKDFKQETKDLSERAHVLSNLWSVEIFSFSLCQDALDSDAVAASSLFSSSARTSEILEGLIWQDANLKRKIFAELFSTYVDRTESSSDDPVVEWERVKARINGMQGAQGVQAALRTAASKAWCDLLSCTEAGIQDIYVIQNFPDDVPFLKMETLNTPQRWALLQACVVGLVEKVGAEITKETWLKEYDDEGLVTTLSGQAVLTFSMTNAFRKEQAAMAKAKAKDCGTGSPTTYLKRGPKASTSKVPSGPVPEDHDNSDENGDKD</sequence>
<evidence type="ECO:0000313" key="3">
    <source>
        <dbReference type="Proteomes" id="UP000886523"/>
    </source>
</evidence>
<feature type="region of interest" description="Disordered" evidence="1">
    <location>
        <begin position="195"/>
        <end position="300"/>
    </location>
</feature>
<feature type="compositionally biased region" description="Low complexity" evidence="1">
    <location>
        <begin position="163"/>
        <end position="173"/>
    </location>
</feature>
<organism evidence="2 3">
    <name type="scientific">Hydnum rufescens UP504</name>
    <dbReference type="NCBI Taxonomy" id="1448309"/>
    <lineage>
        <taxon>Eukaryota</taxon>
        <taxon>Fungi</taxon>
        <taxon>Dikarya</taxon>
        <taxon>Basidiomycota</taxon>
        <taxon>Agaricomycotina</taxon>
        <taxon>Agaricomycetes</taxon>
        <taxon>Cantharellales</taxon>
        <taxon>Hydnaceae</taxon>
        <taxon>Hydnum</taxon>
    </lineage>
</organism>
<feature type="region of interest" description="Disordered" evidence="1">
    <location>
        <begin position="30"/>
        <end position="176"/>
    </location>
</feature>
<reference evidence="2" key="1">
    <citation type="journal article" date="2020" name="Nat. Commun.">
        <title>Large-scale genome sequencing of mycorrhizal fungi provides insights into the early evolution of symbiotic traits.</title>
        <authorList>
            <person name="Miyauchi S."/>
            <person name="Kiss E."/>
            <person name="Kuo A."/>
            <person name="Drula E."/>
            <person name="Kohler A."/>
            <person name="Sanchez-Garcia M."/>
            <person name="Morin E."/>
            <person name="Andreopoulos B."/>
            <person name="Barry K.W."/>
            <person name="Bonito G."/>
            <person name="Buee M."/>
            <person name="Carver A."/>
            <person name="Chen C."/>
            <person name="Cichocki N."/>
            <person name="Clum A."/>
            <person name="Culley D."/>
            <person name="Crous P.W."/>
            <person name="Fauchery L."/>
            <person name="Girlanda M."/>
            <person name="Hayes R.D."/>
            <person name="Keri Z."/>
            <person name="LaButti K."/>
            <person name="Lipzen A."/>
            <person name="Lombard V."/>
            <person name="Magnuson J."/>
            <person name="Maillard F."/>
            <person name="Murat C."/>
            <person name="Nolan M."/>
            <person name="Ohm R.A."/>
            <person name="Pangilinan J."/>
            <person name="Pereira M.F."/>
            <person name="Perotto S."/>
            <person name="Peter M."/>
            <person name="Pfister S."/>
            <person name="Riley R."/>
            <person name="Sitrit Y."/>
            <person name="Stielow J.B."/>
            <person name="Szollosi G."/>
            <person name="Zifcakova L."/>
            <person name="Stursova M."/>
            <person name="Spatafora J.W."/>
            <person name="Tedersoo L."/>
            <person name="Vaario L.M."/>
            <person name="Yamada A."/>
            <person name="Yan M."/>
            <person name="Wang P."/>
            <person name="Xu J."/>
            <person name="Bruns T."/>
            <person name="Baldrian P."/>
            <person name="Vilgalys R."/>
            <person name="Dunand C."/>
            <person name="Henrissat B."/>
            <person name="Grigoriev I.V."/>
            <person name="Hibbett D."/>
            <person name="Nagy L.G."/>
            <person name="Martin F.M."/>
        </authorList>
    </citation>
    <scope>NUCLEOTIDE SEQUENCE</scope>
    <source>
        <strain evidence="2">UP504</strain>
    </source>
</reference>